<proteinExistence type="inferred from homology"/>
<dbReference type="EC" id="2.3.1.274" evidence="8 10"/>
<evidence type="ECO:0000256" key="1">
    <source>
        <dbReference type="ARBA" id="ARBA00001232"/>
    </source>
</evidence>
<comment type="catalytic activity">
    <reaction evidence="1 10">
        <text>a fatty acyl-[ACP] + phosphate = an acyl phosphate + holo-[ACP]</text>
        <dbReference type="Rhea" id="RHEA:42292"/>
        <dbReference type="Rhea" id="RHEA-COMP:9685"/>
        <dbReference type="Rhea" id="RHEA-COMP:14125"/>
        <dbReference type="ChEBI" id="CHEBI:43474"/>
        <dbReference type="ChEBI" id="CHEBI:59918"/>
        <dbReference type="ChEBI" id="CHEBI:64479"/>
        <dbReference type="ChEBI" id="CHEBI:138651"/>
        <dbReference type="EC" id="2.3.1.274"/>
    </reaction>
</comment>
<evidence type="ECO:0000256" key="4">
    <source>
        <dbReference type="ARBA" id="ARBA00022679"/>
    </source>
</evidence>
<evidence type="ECO:0000256" key="8">
    <source>
        <dbReference type="ARBA" id="ARBA00024069"/>
    </source>
</evidence>
<evidence type="ECO:0000256" key="3">
    <source>
        <dbReference type="ARBA" id="ARBA00022516"/>
    </source>
</evidence>
<accession>A0A3E4QU57</accession>
<comment type="subunit">
    <text evidence="9 10">Homodimer. Probably interacts with PlsY.</text>
</comment>
<protein>
    <recommendedName>
        <fullName evidence="8 10">Phosphate acyltransferase</fullName>
        <ecNumber evidence="8 10">2.3.1.274</ecNumber>
    </recommendedName>
    <alternativeName>
        <fullName evidence="10">Acyl-ACP phosphotransacylase</fullName>
    </alternativeName>
    <alternativeName>
        <fullName evidence="10">Acyl-[acyl-carrier-protein]--phosphate acyltransferase</fullName>
    </alternativeName>
    <alternativeName>
        <fullName evidence="10">Phosphate-acyl-ACP acyltransferase</fullName>
    </alternativeName>
</protein>
<keyword evidence="11" id="KW-0012">Acyltransferase</keyword>
<evidence type="ECO:0000256" key="7">
    <source>
        <dbReference type="ARBA" id="ARBA00023264"/>
    </source>
</evidence>
<reference evidence="11 12" key="1">
    <citation type="submission" date="2018-08" db="EMBL/GenBank/DDBJ databases">
        <title>A genome reference for cultivated species of the human gut microbiota.</title>
        <authorList>
            <person name="Zou Y."/>
            <person name="Xue W."/>
            <person name="Luo G."/>
        </authorList>
    </citation>
    <scope>NUCLEOTIDE SEQUENCE [LARGE SCALE GENOMIC DNA]</scope>
    <source>
        <strain evidence="11 12">TF08-14</strain>
    </source>
</reference>
<dbReference type="PANTHER" id="PTHR30100">
    <property type="entry name" value="FATTY ACID/PHOSPHOLIPID SYNTHESIS PROTEIN PLSX"/>
    <property type="match status" value="1"/>
</dbReference>
<dbReference type="PANTHER" id="PTHR30100:SF1">
    <property type="entry name" value="PHOSPHATE ACYLTRANSFERASE"/>
    <property type="match status" value="1"/>
</dbReference>
<gene>
    <name evidence="10 11" type="primary">plsX</name>
    <name evidence="11" type="ORF">DXC81_04435</name>
</gene>
<dbReference type="EMBL" id="QSRJ01000004">
    <property type="protein sequence ID" value="RGL10720.1"/>
    <property type="molecule type" value="Genomic_DNA"/>
</dbReference>
<comment type="function">
    <text evidence="10">Catalyzes the reversible formation of acyl-phosphate (acyl-PO(4)) from acyl-[acyl-carrier-protein] (acyl-ACP). This enzyme utilizes acyl-ACP as fatty acyl donor, but not acyl-CoA.</text>
</comment>
<dbReference type="PIRSF" id="PIRSF002465">
    <property type="entry name" value="Phsphlp_syn_PlsX"/>
    <property type="match status" value="1"/>
</dbReference>
<dbReference type="InterPro" id="IPR012281">
    <property type="entry name" value="Phospholipid_synth_PlsX-like"/>
</dbReference>
<comment type="caution">
    <text evidence="11">The sequence shown here is derived from an EMBL/GenBank/DDBJ whole genome shotgun (WGS) entry which is preliminary data.</text>
</comment>
<sequence length="339" mass="34951">MKDVHIVVDVMGGDEEPQVVLDGISAALAADPALTVLAAGPQDIVVPFCDSTDRAEALIAPDVITMEDDPIQAVMTKRKSSIVIGCRAVKKGNADGFFSAGSTGAVTAAGTAYVTPFRYVTAEGERRPIRPCITSTLPNRSGGLTVFCDMGANPDVDSDDMVRFAQMGAAYASCVLGIKNPRIGLMSNGTEDTKGSHFTKECFPLMRQQVKGFAGNCEGSDMVSGNVDVVVTDGFAGNVALKATEGAAKFIMSELKGALMGSLKGKIAAVLLKDELKAIKAKLSGDAKGGAILLGLRGVVLIGHGATSVEAVKNGTLAAAEAVRADLVQNVADSMEGIL</sequence>
<dbReference type="UniPathway" id="UPA00085"/>
<comment type="similarity">
    <text evidence="10">Belongs to the PlsX family.</text>
</comment>
<keyword evidence="5 10" id="KW-0443">Lipid metabolism</keyword>
<evidence type="ECO:0000313" key="12">
    <source>
        <dbReference type="Proteomes" id="UP000260943"/>
    </source>
</evidence>
<dbReference type="GO" id="GO:0005737">
    <property type="term" value="C:cytoplasm"/>
    <property type="evidence" value="ECO:0007669"/>
    <property type="project" value="UniProtKB-SubCell"/>
</dbReference>
<keyword evidence="6 10" id="KW-0594">Phospholipid biosynthesis</keyword>
<keyword evidence="4 10" id="KW-0808">Transferase</keyword>
<evidence type="ECO:0000313" key="11">
    <source>
        <dbReference type="EMBL" id="RGL10720.1"/>
    </source>
</evidence>
<keyword evidence="3 10" id="KW-0444">Lipid biosynthesis</keyword>
<keyword evidence="7 10" id="KW-1208">Phospholipid metabolism</keyword>
<evidence type="ECO:0000256" key="9">
    <source>
        <dbReference type="ARBA" id="ARBA00046608"/>
    </source>
</evidence>
<dbReference type="Pfam" id="PF02504">
    <property type="entry name" value="FA_synthesis"/>
    <property type="match status" value="1"/>
</dbReference>
<dbReference type="RefSeq" id="WP_117679353.1">
    <property type="nucleotide sequence ID" value="NZ_QSRJ01000004.1"/>
</dbReference>
<dbReference type="InterPro" id="IPR003664">
    <property type="entry name" value="FA_synthesis"/>
</dbReference>
<evidence type="ECO:0000256" key="2">
    <source>
        <dbReference type="ARBA" id="ARBA00022490"/>
    </source>
</evidence>
<dbReference type="HAMAP" id="MF_00019">
    <property type="entry name" value="PlsX"/>
    <property type="match status" value="1"/>
</dbReference>
<evidence type="ECO:0000256" key="10">
    <source>
        <dbReference type="HAMAP-Rule" id="MF_00019"/>
    </source>
</evidence>
<comment type="pathway">
    <text evidence="10">Lipid metabolism; phospholipid metabolism.</text>
</comment>
<dbReference type="AlphaFoldDB" id="A0A3E4QU57"/>
<comment type="subcellular location">
    <subcellularLocation>
        <location evidence="10">Cytoplasm</location>
    </subcellularLocation>
    <text evidence="10">Associated with the membrane possibly through PlsY.</text>
</comment>
<organism evidence="11 12">
    <name type="scientific">Collinsella tanakaei</name>
    <dbReference type="NCBI Taxonomy" id="626935"/>
    <lineage>
        <taxon>Bacteria</taxon>
        <taxon>Bacillati</taxon>
        <taxon>Actinomycetota</taxon>
        <taxon>Coriobacteriia</taxon>
        <taxon>Coriobacteriales</taxon>
        <taxon>Coriobacteriaceae</taxon>
        <taxon>Collinsella</taxon>
    </lineage>
</organism>
<keyword evidence="2 10" id="KW-0963">Cytoplasm</keyword>
<dbReference type="GO" id="GO:0043811">
    <property type="term" value="F:phosphate:acyl-[acyl carrier protein] acyltransferase activity"/>
    <property type="evidence" value="ECO:0007669"/>
    <property type="project" value="UniProtKB-UniRule"/>
</dbReference>
<evidence type="ECO:0000256" key="6">
    <source>
        <dbReference type="ARBA" id="ARBA00023209"/>
    </source>
</evidence>
<dbReference type="Gene3D" id="3.40.718.10">
    <property type="entry name" value="Isopropylmalate Dehydrogenase"/>
    <property type="match status" value="1"/>
</dbReference>
<dbReference type="SUPFAM" id="SSF53659">
    <property type="entry name" value="Isocitrate/Isopropylmalate dehydrogenase-like"/>
    <property type="match status" value="1"/>
</dbReference>
<dbReference type="NCBIfam" id="TIGR00182">
    <property type="entry name" value="plsX"/>
    <property type="match status" value="1"/>
</dbReference>
<dbReference type="GO" id="GO:0006633">
    <property type="term" value="P:fatty acid biosynthetic process"/>
    <property type="evidence" value="ECO:0007669"/>
    <property type="project" value="UniProtKB-UniRule"/>
</dbReference>
<evidence type="ECO:0000256" key="5">
    <source>
        <dbReference type="ARBA" id="ARBA00023098"/>
    </source>
</evidence>
<dbReference type="GO" id="GO:0008654">
    <property type="term" value="P:phospholipid biosynthetic process"/>
    <property type="evidence" value="ECO:0007669"/>
    <property type="project" value="UniProtKB-KW"/>
</dbReference>
<name>A0A3E4QU57_9ACTN</name>
<dbReference type="Proteomes" id="UP000260943">
    <property type="component" value="Unassembled WGS sequence"/>
</dbReference>